<feature type="binding site" evidence="7">
    <location>
        <position position="14"/>
    </location>
    <ligand>
        <name>tRNA</name>
        <dbReference type="ChEBI" id="CHEBI:17843"/>
    </ligand>
</feature>
<name>A0A2H0R489_9BACT</name>
<organism evidence="10 11">
    <name type="scientific">Candidatus Yanofskybacteria bacterium CG10_big_fil_rev_8_21_14_0_10_46_23</name>
    <dbReference type="NCBI Taxonomy" id="1975098"/>
    <lineage>
        <taxon>Bacteria</taxon>
        <taxon>Candidatus Yanofskyibacteriota</taxon>
    </lineage>
</organism>
<dbReference type="EC" id="3.1.1.29" evidence="1 7"/>
<dbReference type="SUPFAM" id="SSF53178">
    <property type="entry name" value="Peptidyl-tRNA hydrolase-like"/>
    <property type="match status" value="1"/>
</dbReference>
<dbReference type="GO" id="GO:0072344">
    <property type="term" value="P:rescue of stalled ribosome"/>
    <property type="evidence" value="ECO:0007669"/>
    <property type="project" value="UniProtKB-UniRule"/>
</dbReference>
<protein>
    <recommendedName>
        <fullName evidence="6 7">Peptidyl-tRNA hydrolase</fullName>
        <shortName evidence="7">Pth</shortName>
        <ecNumber evidence="1 7">3.1.1.29</ecNumber>
    </recommendedName>
</protein>
<keyword evidence="2 7" id="KW-0820">tRNA-binding</keyword>
<evidence type="ECO:0000256" key="4">
    <source>
        <dbReference type="ARBA" id="ARBA00022884"/>
    </source>
</evidence>
<dbReference type="Proteomes" id="UP000230232">
    <property type="component" value="Unassembled WGS sequence"/>
</dbReference>
<dbReference type="GO" id="GO:0000049">
    <property type="term" value="F:tRNA binding"/>
    <property type="evidence" value="ECO:0007669"/>
    <property type="project" value="UniProtKB-UniRule"/>
</dbReference>
<dbReference type="GO" id="GO:0006515">
    <property type="term" value="P:protein quality control for misfolded or incompletely synthesized proteins"/>
    <property type="evidence" value="ECO:0007669"/>
    <property type="project" value="UniProtKB-UniRule"/>
</dbReference>
<proteinExistence type="inferred from homology"/>
<dbReference type="InterPro" id="IPR036416">
    <property type="entry name" value="Pept_tRNA_hydro_sf"/>
</dbReference>
<dbReference type="PROSITE" id="PS01195">
    <property type="entry name" value="PEPT_TRNA_HYDROL_1"/>
    <property type="match status" value="1"/>
</dbReference>
<feature type="binding site" evidence="7">
    <location>
        <position position="66"/>
    </location>
    <ligand>
        <name>tRNA</name>
        <dbReference type="ChEBI" id="CHEBI:17843"/>
    </ligand>
</feature>
<dbReference type="GO" id="GO:0005737">
    <property type="term" value="C:cytoplasm"/>
    <property type="evidence" value="ECO:0007669"/>
    <property type="project" value="UniProtKB-SubCell"/>
</dbReference>
<dbReference type="HAMAP" id="MF_00083">
    <property type="entry name" value="Pept_tRNA_hydro_bact"/>
    <property type="match status" value="1"/>
</dbReference>
<keyword evidence="7" id="KW-0963">Cytoplasm</keyword>
<evidence type="ECO:0000256" key="3">
    <source>
        <dbReference type="ARBA" id="ARBA00022801"/>
    </source>
</evidence>
<reference evidence="10 11" key="1">
    <citation type="submission" date="2017-09" db="EMBL/GenBank/DDBJ databases">
        <title>Depth-based differentiation of microbial function through sediment-hosted aquifers and enrichment of novel symbionts in the deep terrestrial subsurface.</title>
        <authorList>
            <person name="Probst A.J."/>
            <person name="Ladd B."/>
            <person name="Jarett J.K."/>
            <person name="Geller-Mcgrath D.E."/>
            <person name="Sieber C.M."/>
            <person name="Emerson J.B."/>
            <person name="Anantharaman K."/>
            <person name="Thomas B.C."/>
            <person name="Malmstrom R."/>
            <person name="Stieglmeier M."/>
            <person name="Klingl A."/>
            <person name="Woyke T."/>
            <person name="Ryan C.M."/>
            <person name="Banfield J.F."/>
        </authorList>
    </citation>
    <scope>NUCLEOTIDE SEQUENCE [LARGE SCALE GENOMIC DNA]</scope>
    <source>
        <strain evidence="10">CG10_big_fil_rev_8_21_14_0_10_46_23</strain>
    </source>
</reference>
<comment type="function">
    <text evidence="7">Hydrolyzes ribosome-free peptidyl-tRNAs (with 1 or more amino acids incorporated), which drop off the ribosome during protein synthesis, or as a result of ribosome stalling.</text>
</comment>
<feature type="active site" description="Proton acceptor" evidence="7">
    <location>
        <position position="19"/>
    </location>
</feature>
<keyword evidence="4 7" id="KW-0694">RNA-binding</keyword>
<keyword evidence="3 7" id="KW-0378">Hydrolase</keyword>
<evidence type="ECO:0000313" key="11">
    <source>
        <dbReference type="Proteomes" id="UP000230232"/>
    </source>
</evidence>
<evidence type="ECO:0000256" key="7">
    <source>
        <dbReference type="HAMAP-Rule" id="MF_00083"/>
    </source>
</evidence>
<comment type="caution">
    <text evidence="10">The sequence shown here is derived from an EMBL/GenBank/DDBJ whole genome shotgun (WGS) entry which is preliminary data.</text>
</comment>
<evidence type="ECO:0000313" key="10">
    <source>
        <dbReference type="EMBL" id="PIR41116.1"/>
    </source>
</evidence>
<evidence type="ECO:0000256" key="6">
    <source>
        <dbReference type="ARBA" id="ARBA00050038"/>
    </source>
</evidence>
<comment type="similarity">
    <text evidence="5 7 9">Belongs to the PTH family.</text>
</comment>
<dbReference type="InterPro" id="IPR001328">
    <property type="entry name" value="Pept_tRNA_hydro"/>
</dbReference>
<dbReference type="InterPro" id="IPR018171">
    <property type="entry name" value="Pept_tRNA_hydro_CS"/>
</dbReference>
<feature type="binding site" evidence="7">
    <location>
        <position position="68"/>
    </location>
    <ligand>
        <name>tRNA</name>
        <dbReference type="ChEBI" id="CHEBI:17843"/>
    </ligand>
</feature>
<feature type="site" description="Discriminates between blocked and unblocked aminoacyl-tRNA" evidence="7">
    <location>
        <position position="9"/>
    </location>
</feature>
<evidence type="ECO:0000256" key="5">
    <source>
        <dbReference type="ARBA" id="ARBA00038063"/>
    </source>
</evidence>
<comment type="catalytic activity">
    <reaction evidence="7 8">
        <text>an N-acyl-L-alpha-aminoacyl-tRNA + H2O = an N-acyl-L-amino acid + a tRNA + H(+)</text>
        <dbReference type="Rhea" id="RHEA:54448"/>
        <dbReference type="Rhea" id="RHEA-COMP:10123"/>
        <dbReference type="Rhea" id="RHEA-COMP:13883"/>
        <dbReference type="ChEBI" id="CHEBI:15377"/>
        <dbReference type="ChEBI" id="CHEBI:15378"/>
        <dbReference type="ChEBI" id="CHEBI:59874"/>
        <dbReference type="ChEBI" id="CHEBI:78442"/>
        <dbReference type="ChEBI" id="CHEBI:138191"/>
        <dbReference type="EC" id="3.1.1.29"/>
    </reaction>
</comment>
<evidence type="ECO:0000256" key="8">
    <source>
        <dbReference type="RuleBase" id="RU000673"/>
    </source>
</evidence>
<dbReference type="CDD" id="cd00462">
    <property type="entry name" value="PTH"/>
    <property type="match status" value="1"/>
</dbReference>
<sequence>MWLILGIGNPEKKYESTRHNAGFMAVEIIAKNHKINSFREDPKLQAQIAEIVTDKNKVILAKPMTYVNKTGEALKKIAQKFKIKPDHIIIIQDDLDIPFGKVKNSFDKNDGGHKGIASIIATLRTKKFYRVRIGLANPSLKRARDKKNDSTKIDQVSEFVLKKFSPTEIKELPKVLKIVRERTVLLMK</sequence>
<evidence type="ECO:0000256" key="2">
    <source>
        <dbReference type="ARBA" id="ARBA00022555"/>
    </source>
</evidence>
<dbReference type="PANTHER" id="PTHR17224">
    <property type="entry name" value="PEPTIDYL-TRNA HYDROLASE"/>
    <property type="match status" value="1"/>
</dbReference>
<dbReference type="Pfam" id="PF01195">
    <property type="entry name" value="Pept_tRNA_hydro"/>
    <property type="match status" value="1"/>
</dbReference>
<feature type="site" description="Stabilizes the basic form of H active site to accept a proton" evidence="7">
    <location>
        <position position="93"/>
    </location>
</feature>
<gene>
    <name evidence="7" type="primary">pth</name>
    <name evidence="10" type="ORF">COV31_03170</name>
</gene>
<accession>A0A2H0R489</accession>
<dbReference type="Gene3D" id="3.40.50.1470">
    <property type="entry name" value="Peptidyl-tRNA hydrolase"/>
    <property type="match status" value="1"/>
</dbReference>
<dbReference type="NCBIfam" id="TIGR00447">
    <property type="entry name" value="pth"/>
    <property type="match status" value="1"/>
</dbReference>
<comment type="function">
    <text evidence="7">Catalyzes the release of premature peptidyl moieties from peptidyl-tRNA molecules trapped in stalled 50S ribosomal subunits, and thus maintains levels of free tRNAs and 50S ribosomes.</text>
</comment>
<dbReference type="EMBL" id="PCXO01000012">
    <property type="protein sequence ID" value="PIR41116.1"/>
    <property type="molecule type" value="Genomic_DNA"/>
</dbReference>
<comment type="subcellular location">
    <subcellularLocation>
        <location evidence="7">Cytoplasm</location>
    </subcellularLocation>
</comment>
<dbReference type="AlphaFoldDB" id="A0A2H0R489"/>
<dbReference type="GO" id="GO:0004045">
    <property type="term" value="F:peptidyl-tRNA hydrolase activity"/>
    <property type="evidence" value="ECO:0007669"/>
    <property type="project" value="UniProtKB-UniRule"/>
</dbReference>
<evidence type="ECO:0000256" key="9">
    <source>
        <dbReference type="RuleBase" id="RU004320"/>
    </source>
</evidence>
<comment type="caution">
    <text evidence="7">Lacks conserved residue(s) required for the propagation of feature annotation.</text>
</comment>
<evidence type="ECO:0000256" key="1">
    <source>
        <dbReference type="ARBA" id="ARBA00013260"/>
    </source>
</evidence>
<dbReference type="PANTHER" id="PTHR17224:SF1">
    <property type="entry name" value="PEPTIDYL-TRNA HYDROLASE"/>
    <property type="match status" value="1"/>
</dbReference>
<comment type="subunit">
    <text evidence="7">Monomer.</text>
</comment>